<dbReference type="Pfam" id="PF00753">
    <property type="entry name" value="Lactamase_B"/>
    <property type="match status" value="1"/>
</dbReference>
<dbReference type="PANTHER" id="PTHR42951:SF4">
    <property type="entry name" value="ACYL-COENZYME A THIOESTERASE MBLAC2"/>
    <property type="match status" value="1"/>
</dbReference>
<protein>
    <submittedName>
        <fullName evidence="3">MBL fold metallo-hydrolase</fullName>
    </submittedName>
</protein>
<evidence type="ECO:0000256" key="1">
    <source>
        <dbReference type="SAM" id="Coils"/>
    </source>
</evidence>
<dbReference type="Gene3D" id="3.60.15.10">
    <property type="entry name" value="Ribonuclease Z/Hydroxyacylglutathione hydrolase-like"/>
    <property type="match status" value="1"/>
</dbReference>
<evidence type="ECO:0000313" key="4">
    <source>
        <dbReference type="Proteomes" id="UP000308230"/>
    </source>
</evidence>
<dbReference type="SUPFAM" id="SSF56281">
    <property type="entry name" value="Metallo-hydrolase/oxidoreductase"/>
    <property type="match status" value="1"/>
</dbReference>
<dbReference type="EMBL" id="SWLG01000007">
    <property type="protein sequence ID" value="TLS37140.1"/>
    <property type="molecule type" value="Genomic_DNA"/>
</dbReference>
<dbReference type="InterPro" id="IPR050855">
    <property type="entry name" value="NDM-1-like"/>
</dbReference>
<comment type="caution">
    <text evidence="3">The sequence shown here is derived from an EMBL/GenBank/DDBJ whole genome shotgun (WGS) entry which is preliminary data.</text>
</comment>
<gene>
    <name evidence="3" type="ORF">FCL54_11470</name>
</gene>
<dbReference type="Proteomes" id="UP000308230">
    <property type="component" value="Unassembled WGS sequence"/>
</dbReference>
<dbReference type="AlphaFoldDB" id="A0A5R9F426"/>
<dbReference type="InterPro" id="IPR036866">
    <property type="entry name" value="RibonucZ/Hydroxyglut_hydro"/>
</dbReference>
<sequence length="308" mass="34883">MSRVHSSNHFSLEKVSDGIYAAFAKEGGGAVGNAGFVDLGDKTIVFDTFNTQQSAEDLKQMAESITERPVSWVINSHWHGDHVRGNQAFNESNIVSSDKTFKNMKEIHPERISKQKNDLAGLQNYIETLEEKAKETKESKETKDEKINLQISFLHEIEKSLPDLQLVLPNYTFKDEFTIYGSKRSARLFTLGGGHSICDSMLYIPENKTMFSGDLVAVDTHPALFEESNPEEWLAILNKLKEMEIETIIPGHGPVGNKQNVYEIFNYIKHLLKAVSESSEGNVLPENYKRWLSPEIYQQNIKTISLKD</sequence>
<feature type="domain" description="Metallo-beta-lactamase" evidence="2">
    <location>
        <begin position="31"/>
        <end position="252"/>
    </location>
</feature>
<keyword evidence="3" id="KW-0378">Hydrolase</keyword>
<evidence type="ECO:0000313" key="3">
    <source>
        <dbReference type="EMBL" id="TLS37140.1"/>
    </source>
</evidence>
<keyword evidence="1" id="KW-0175">Coiled coil</keyword>
<dbReference type="GO" id="GO:0016787">
    <property type="term" value="F:hydrolase activity"/>
    <property type="evidence" value="ECO:0007669"/>
    <property type="project" value="UniProtKB-KW"/>
</dbReference>
<evidence type="ECO:0000259" key="2">
    <source>
        <dbReference type="SMART" id="SM00849"/>
    </source>
</evidence>
<dbReference type="RefSeq" id="WP_138126530.1">
    <property type="nucleotide sequence ID" value="NZ_SWLG01000007.1"/>
</dbReference>
<dbReference type="SMART" id="SM00849">
    <property type="entry name" value="Lactamase_B"/>
    <property type="match status" value="1"/>
</dbReference>
<accession>A0A5R9F426</accession>
<dbReference type="OrthoDB" id="420651at2"/>
<dbReference type="CDD" id="cd16282">
    <property type="entry name" value="metallo-hydrolase-like_MBL-fold"/>
    <property type="match status" value="1"/>
</dbReference>
<dbReference type="PANTHER" id="PTHR42951">
    <property type="entry name" value="METALLO-BETA-LACTAMASE DOMAIN-CONTAINING"/>
    <property type="match status" value="1"/>
</dbReference>
<feature type="coiled-coil region" evidence="1">
    <location>
        <begin position="112"/>
        <end position="146"/>
    </location>
</feature>
<name>A0A5R9F426_9BACL</name>
<organism evidence="3 4">
    <name type="scientific">Exobacillus caeni</name>
    <dbReference type="NCBI Taxonomy" id="2574798"/>
    <lineage>
        <taxon>Bacteria</taxon>
        <taxon>Bacillati</taxon>
        <taxon>Bacillota</taxon>
        <taxon>Bacilli</taxon>
        <taxon>Bacillales</taxon>
        <taxon>Guptibacillaceae</taxon>
        <taxon>Exobacillus</taxon>
    </lineage>
</organism>
<keyword evidence="4" id="KW-1185">Reference proteome</keyword>
<dbReference type="InterPro" id="IPR001279">
    <property type="entry name" value="Metallo-B-lactamas"/>
</dbReference>
<proteinExistence type="predicted"/>
<reference evidence="3 4" key="1">
    <citation type="submission" date="2019-04" db="EMBL/GenBank/DDBJ databases">
        <title>Bacillus caeni sp. nov., a bacterium isolated from mangrove sediment.</title>
        <authorList>
            <person name="Huang H."/>
            <person name="Mo K."/>
            <person name="Hu Y."/>
        </authorList>
    </citation>
    <scope>NUCLEOTIDE SEQUENCE [LARGE SCALE GENOMIC DNA]</scope>
    <source>
        <strain evidence="3 4">HB172195</strain>
    </source>
</reference>